<organism evidence="1 2">
    <name type="scientific">Bacteroides oleiciplenus</name>
    <dbReference type="NCBI Taxonomy" id="626931"/>
    <lineage>
        <taxon>Bacteria</taxon>
        <taxon>Pseudomonadati</taxon>
        <taxon>Bacteroidota</taxon>
        <taxon>Bacteroidia</taxon>
        <taxon>Bacteroidales</taxon>
        <taxon>Bacteroidaceae</taxon>
        <taxon>Bacteroides</taxon>
    </lineage>
</organism>
<gene>
    <name evidence="1" type="ORF">DXB65_09880</name>
</gene>
<dbReference type="Proteomes" id="UP000260983">
    <property type="component" value="Unassembled WGS sequence"/>
</dbReference>
<proteinExistence type="predicted"/>
<dbReference type="RefSeq" id="WP_117724130.1">
    <property type="nucleotide sequence ID" value="NZ_QSUL01000006.1"/>
</dbReference>
<protein>
    <submittedName>
        <fullName evidence="1">Uncharacterized protein</fullName>
    </submittedName>
</protein>
<dbReference type="AlphaFoldDB" id="A0A3E5BE56"/>
<evidence type="ECO:0000313" key="1">
    <source>
        <dbReference type="EMBL" id="RGN35826.1"/>
    </source>
</evidence>
<comment type="caution">
    <text evidence="1">The sequence shown here is derived from an EMBL/GenBank/DDBJ whole genome shotgun (WGS) entry which is preliminary data.</text>
</comment>
<name>A0A3E5BE56_9BACE</name>
<reference evidence="1 2" key="1">
    <citation type="submission" date="2018-08" db="EMBL/GenBank/DDBJ databases">
        <title>A genome reference for cultivated species of the human gut microbiota.</title>
        <authorList>
            <person name="Zou Y."/>
            <person name="Xue W."/>
            <person name="Luo G."/>
        </authorList>
    </citation>
    <scope>NUCLEOTIDE SEQUENCE [LARGE SCALE GENOMIC DNA]</scope>
    <source>
        <strain evidence="1 2">OM05-15BH</strain>
    </source>
</reference>
<evidence type="ECO:0000313" key="2">
    <source>
        <dbReference type="Proteomes" id="UP000260983"/>
    </source>
</evidence>
<dbReference type="EMBL" id="QSUL01000006">
    <property type="protein sequence ID" value="RGN35826.1"/>
    <property type="molecule type" value="Genomic_DNA"/>
</dbReference>
<sequence>MIALNFKNIDELKDMHYKAILSHVNAHLTPKDIASLYANVITLPGFEGYPAKYNAKTDNYTWLKEFILADFNTLKKWVAICATKLRFQQFKTIYLTKFSNGYDNFVDTENTYNAYVLLEKMDISVCPYCEHEFFEIVEIDDVKRRTCEFDHFFPKGDANYPALAMCFYNLVPSCIPCNRLKKTRSVTASPYSSDIEKQSFLYPDLEIGVNMETVKQEDCCVQFHAMGDMVVNEKTLALEQRYAHLAPNIYHLLKKRQQYPEEKLEEMERLGINTKDQLLLDFFGNPREKAKGKELHTKMKQDLIGY</sequence>
<accession>A0A3E5BE56</accession>
<dbReference type="Gene3D" id="1.10.30.50">
    <property type="match status" value="1"/>
</dbReference>